<dbReference type="GO" id="GO:0005886">
    <property type="term" value="C:plasma membrane"/>
    <property type="evidence" value="ECO:0007669"/>
    <property type="project" value="UniProtKB-SubCell"/>
</dbReference>
<dbReference type="InterPro" id="IPR050250">
    <property type="entry name" value="Macrolide_Exporter_MacB"/>
</dbReference>
<feature type="transmembrane region" description="Helical" evidence="7">
    <location>
        <begin position="689"/>
        <end position="714"/>
    </location>
</feature>
<keyword evidence="2" id="KW-1003">Cell membrane</keyword>
<feature type="transmembrane region" description="Helical" evidence="7">
    <location>
        <begin position="410"/>
        <end position="430"/>
    </location>
</feature>
<dbReference type="Pfam" id="PF02687">
    <property type="entry name" value="FtsX"/>
    <property type="match status" value="2"/>
</dbReference>
<comment type="subcellular location">
    <subcellularLocation>
        <location evidence="1">Cell membrane</location>
        <topology evidence="1">Multi-pass membrane protein</topology>
    </subcellularLocation>
</comment>
<proteinExistence type="inferred from homology"/>
<accession>A0A6J4HFU5</accession>
<evidence type="ECO:0000256" key="1">
    <source>
        <dbReference type="ARBA" id="ARBA00004651"/>
    </source>
</evidence>
<keyword evidence="3 7" id="KW-0812">Transmembrane</keyword>
<name>A0A6J4HFU5_9BACT</name>
<feature type="transmembrane region" description="Helical" evidence="7">
    <location>
        <begin position="262"/>
        <end position="286"/>
    </location>
</feature>
<feature type="domain" description="MacB-like periplasmic core" evidence="9">
    <location>
        <begin position="509"/>
        <end position="656"/>
    </location>
</feature>
<dbReference type="InterPro" id="IPR017800">
    <property type="entry name" value="ADOP"/>
</dbReference>
<dbReference type="NCBIfam" id="TIGR03434">
    <property type="entry name" value="ADOP"/>
    <property type="match status" value="1"/>
</dbReference>
<evidence type="ECO:0000256" key="3">
    <source>
        <dbReference type="ARBA" id="ARBA00022692"/>
    </source>
</evidence>
<keyword evidence="4 7" id="KW-1133">Transmembrane helix</keyword>
<evidence type="ECO:0000313" key="10">
    <source>
        <dbReference type="EMBL" id="CAA9223558.1"/>
    </source>
</evidence>
<evidence type="ECO:0000256" key="4">
    <source>
        <dbReference type="ARBA" id="ARBA00022989"/>
    </source>
</evidence>
<feature type="domain" description="MacB-like periplasmic core" evidence="9">
    <location>
        <begin position="19"/>
        <end position="228"/>
    </location>
</feature>
<feature type="transmembrane region" description="Helical" evidence="7">
    <location>
        <begin position="777"/>
        <end position="799"/>
    </location>
</feature>
<dbReference type="Pfam" id="PF12704">
    <property type="entry name" value="MacB_PCD"/>
    <property type="match status" value="2"/>
</dbReference>
<evidence type="ECO:0000259" key="8">
    <source>
        <dbReference type="Pfam" id="PF02687"/>
    </source>
</evidence>
<sequence length="814" mass="86907">MIDDIRYATRSLIKKPGFTAVAVITLALGIGASTAIFSVLDAVLLRPMPYPQQDRIVEITELNENGRAMQFAEPNFHDLKTRSRSFEALAQYSDYPDAVSGGSEPIRTTVAGASAEFFRVLGVSPLLGRVFGPEEAGDRHVAVVSQGFWHRLLGSRTDLADVSLRFGSQSFAVIGVLPANAGFPPDVDVWYPSEVYPFQGSRTAHNWSVAGRLKPGVTTEQARSEVAAIGRQLKAEHGVATDAASFGMTPLRERIVKDVRGVLMILCGAVGLLLVIACSNVANLLLVRASGRRKEVALRAALGASRARLARQFIAESLVLTLVAGVAGVLLAFWGVDLIVGLYAGNLPQVGEIGVNSTVLGFTLLMSLVVGVVLGLVPAFHTSRRQLQADLQDAGRGQAGSRSRTRARDLLIVSQVALTLMLLVGAGLLARSFQRLMDVDPGFEPENAVAMTVSTPYAKDEAQRRQTAQLYQQLVTRLAALPGVLNVGGTNALPMSGTGGNGTFLIQEGGAPATTIDELSQQMLALRAAGKTSDADYRVASAGYFATMGISLLQGRTFQESDGPDSPHAALVSQSLAKKYWPNGDAIGKQIQYGNMDGDLRLLNVVGVVGDVRADGLHMQARPTVYVNYFQRPTAAYEFSFVLRARGDAAALIDAMRREARALNPEMPTKFQRIEQLIASSLDNRRFSMVMLGLFAGVALALAMVGLYGIMAFITSERTTEIGIRMALGAQRTDMLALILRQSFTLVLIGIGVGIAGAFAATRVVANLLYGIGTTDIATYVGVVAVLGLAAFLASYIPARRAMSVDPMVALRHE</sequence>
<feature type="transmembrane region" description="Helical" evidence="7">
    <location>
        <begin position="21"/>
        <end position="45"/>
    </location>
</feature>
<comment type="similarity">
    <text evidence="6">Belongs to the ABC-4 integral membrane protein family.</text>
</comment>
<feature type="transmembrane region" description="Helical" evidence="7">
    <location>
        <begin position="735"/>
        <end position="757"/>
    </location>
</feature>
<keyword evidence="5 7" id="KW-0472">Membrane</keyword>
<dbReference type="GO" id="GO:0022857">
    <property type="term" value="F:transmembrane transporter activity"/>
    <property type="evidence" value="ECO:0007669"/>
    <property type="project" value="TreeGrafter"/>
</dbReference>
<dbReference type="PANTHER" id="PTHR30572">
    <property type="entry name" value="MEMBRANE COMPONENT OF TRANSPORTER-RELATED"/>
    <property type="match status" value="1"/>
</dbReference>
<dbReference type="AlphaFoldDB" id="A0A6J4HFU5"/>
<dbReference type="PANTHER" id="PTHR30572:SF4">
    <property type="entry name" value="ABC TRANSPORTER PERMEASE YTRF"/>
    <property type="match status" value="1"/>
</dbReference>
<dbReference type="EMBL" id="CADCTA010000043">
    <property type="protein sequence ID" value="CAA9223558.1"/>
    <property type="molecule type" value="Genomic_DNA"/>
</dbReference>
<evidence type="ECO:0000256" key="2">
    <source>
        <dbReference type="ARBA" id="ARBA00022475"/>
    </source>
</evidence>
<evidence type="ECO:0008006" key="11">
    <source>
        <dbReference type="Google" id="ProtNLM"/>
    </source>
</evidence>
<evidence type="ECO:0000259" key="9">
    <source>
        <dbReference type="Pfam" id="PF12704"/>
    </source>
</evidence>
<evidence type="ECO:0000256" key="6">
    <source>
        <dbReference type="ARBA" id="ARBA00038076"/>
    </source>
</evidence>
<organism evidence="10">
    <name type="scientific">uncultured Chthoniobacterales bacterium</name>
    <dbReference type="NCBI Taxonomy" id="1836801"/>
    <lineage>
        <taxon>Bacteria</taxon>
        <taxon>Pseudomonadati</taxon>
        <taxon>Verrucomicrobiota</taxon>
        <taxon>Spartobacteria</taxon>
        <taxon>Chthoniobacterales</taxon>
        <taxon>environmental samples</taxon>
    </lineage>
</organism>
<feature type="transmembrane region" description="Helical" evidence="7">
    <location>
        <begin position="318"/>
        <end position="344"/>
    </location>
</feature>
<evidence type="ECO:0000256" key="7">
    <source>
        <dbReference type="SAM" id="Phobius"/>
    </source>
</evidence>
<gene>
    <name evidence="10" type="ORF">AVDCRST_MAG42-703</name>
</gene>
<feature type="domain" description="ABC3 transporter permease C-terminal" evidence="8">
    <location>
        <begin position="694"/>
        <end position="807"/>
    </location>
</feature>
<dbReference type="InterPro" id="IPR003838">
    <property type="entry name" value="ABC3_permease_C"/>
</dbReference>
<feature type="domain" description="ABC3 transporter permease C-terminal" evidence="8">
    <location>
        <begin position="270"/>
        <end position="385"/>
    </location>
</feature>
<evidence type="ECO:0000256" key="5">
    <source>
        <dbReference type="ARBA" id="ARBA00023136"/>
    </source>
</evidence>
<feature type="transmembrane region" description="Helical" evidence="7">
    <location>
        <begin position="359"/>
        <end position="380"/>
    </location>
</feature>
<protein>
    <recommendedName>
        <fullName evidence="11">ABC-type antimicrobial peptide transport system, permease component</fullName>
    </recommendedName>
</protein>
<dbReference type="InterPro" id="IPR025857">
    <property type="entry name" value="MacB_PCD"/>
</dbReference>
<reference evidence="10" key="1">
    <citation type="submission" date="2020-02" db="EMBL/GenBank/DDBJ databases">
        <authorList>
            <person name="Meier V. D."/>
        </authorList>
    </citation>
    <scope>NUCLEOTIDE SEQUENCE</scope>
    <source>
        <strain evidence="10">AVDCRST_MAG42</strain>
    </source>
</reference>